<evidence type="ECO:0000313" key="4">
    <source>
        <dbReference type="EMBL" id="OON16931.1"/>
    </source>
</evidence>
<reference evidence="4 5" key="1">
    <citation type="submission" date="2015-03" db="EMBL/GenBank/DDBJ databases">
        <title>Draft genome of the nematode, Opisthorchis viverrini.</title>
        <authorList>
            <person name="Mitreva M."/>
        </authorList>
    </citation>
    <scope>NUCLEOTIDE SEQUENCE [LARGE SCALE GENOMIC DNA]</scope>
    <source>
        <strain evidence="4">Khon Kaen</strain>
    </source>
</reference>
<dbReference type="InterPro" id="IPR040167">
    <property type="entry name" value="TF_CP2-like"/>
</dbReference>
<feature type="compositionally biased region" description="Basic and acidic residues" evidence="2">
    <location>
        <begin position="395"/>
        <end position="405"/>
    </location>
</feature>
<dbReference type="GO" id="GO:0000978">
    <property type="term" value="F:RNA polymerase II cis-regulatory region sequence-specific DNA binding"/>
    <property type="evidence" value="ECO:0007669"/>
    <property type="project" value="TreeGrafter"/>
</dbReference>
<keyword evidence="1" id="KW-0539">Nucleus</keyword>
<feature type="compositionally biased region" description="Polar residues" evidence="2">
    <location>
        <begin position="464"/>
        <end position="495"/>
    </location>
</feature>
<dbReference type="AlphaFoldDB" id="A0A1S8WRD4"/>
<dbReference type="Proteomes" id="UP000243686">
    <property type="component" value="Unassembled WGS sequence"/>
</dbReference>
<feature type="compositionally biased region" description="Polar residues" evidence="2">
    <location>
        <begin position="253"/>
        <end position="269"/>
    </location>
</feature>
<feature type="region of interest" description="Disordered" evidence="2">
    <location>
        <begin position="383"/>
        <end position="440"/>
    </location>
</feature>
<dbReference type="Pfam" id="PF04516">
    <property type="entry name" value="CP2"/>
    <property type="match status" value="1"/>
</dbReference>
<dbReference type="PANTHER" id="PTHR11037:SF21">
    <property type="entry name" value="GEMINI, ISOFORM C"/>
    <property type="match status" value="1"/>
</dbReference>
<gene>
    <name evidence="4" type="ORF">X801_07239</name>
</gene>
<feature type="compositionally biased region" description="Polar residues" evidence="2">
    <location>
        <begin position="278"/>
        <end position="297"/>
    </location>
</feature>
<evidence type="ECO:0000259" key="3">
    <source>
        <dbReference type="PROSITE" id="PS51968"/>
    </source>
</evidence>
<keyword evidence="1" id="KW-0238">DNA-binding</keyword>
<proteinExistence type="predicted"/>
<feature type="region of interest" description="Disordered" evidence="2">
    <location>
        <begin position="454"/>
        <end position="495"/>
    </location>
</feature>
<dbReference type="EMBL" id="KV896222">
    <property type="protein sequence ID" value="OON16931.1"/>
    <property type="molecule type" value="Genomic_DNA"/>
</dbReference>
<name>A0A1S8WRD4_OPIVI</name>
<feature type="region of interest" description="Disordered" evidence="2">
    <location>
        <begin position="546"/>
        <end position="566"/>
    </location>
</feature>
<evidence type="ECO:0000256" key="1">
    <source>
        <dbReference type="PROSITE-ProRule" id="PRU01313"/>
    </source>
</evidence>
<accession>A0A1S8WRD4</accession>
<dbReference type="PANTHER" id="PTHR11037">
    <property type="entry name" value="TRANSCRIPTION FACTOR CP2"/>
    <property type="match status" value="1"/>
</dbReference>
<dbReference type="PROSITE" id="PS51968">
    <property type="entry name" value="GRH_CP2_DB"/>
    <property type="match status" value="1"/>
</dbReference>
<keyword evidence="5" id="KW-1185">Reference proteome</keyword>
<organism evidence="4 5">
    <name type="scientific">Opisthorchis viverrini</name>
    <name type="common">Southeast Asian liver fluke</name>
    <dbReference type="NCBI Taxonomy" id="6198"/>
    <lineage>
        <taxon>Eukaryota</taxon>
        <taxon>Metazoa</taxon>
        <taxon>Spiralia</taxon>
        <taxon>Lophotrochozoa</taxon>
        <taxon>Platyhelminthes</taxon>
        <taxon>Trematoda</taxon>
        <taxon>Digenea</taxon>
        <taxon>Opisthorchiida</taxon>
        <taxon>Opisthorchiata</taxon>
        <taxon>Opisthorchiidae</taxon>
        <taxon>Opisthorchis</taxon>
    </lineage>
</organism>
<dbReference type="GO" id="GO:0005634">
    <property type="term" value="C:nucleus"/>
    <property type="evidence" value="ECO:0007669"/>
    <property type="project" value="UniProtKB-SubCell"/>
</dbReference>
<feature type="domain" description="Grh/CP2 DB" evidence="3">
    <location>
        <begin position="67"/>
        <end position="292"/>
    </location>
</feature>
<comment type="subcellular location">
    <subcellularLocation>
        <location evidence="1">Nucleus</location>
    </subcellularLocation>
</comment>
<sequence>MTPAWCFDDANLSPPLDDSMSGIGADFVNSMFSMRDALSALPVCDDFTTFESSGSVIAENDFSSDQVLRNFQAVLRAPTSSATKFNEPPLTYLNQSQVYELVLQRDTDKVSQVKSLITLRFHEHQMELQEQEHLNSWREAHPGERLLDVDLSQSYGFEDLFSAPATPNMAVCLWNGPQCTVALRLNCIGTEFTAKKHGGEKGIPFRLQVDYVDAENGHHIECCATQVKVFRMKGADRKHRTDREKLERKSRESQGAFSVGTERSTSPRRSTADHVGNVTASASVSTAHFVTPSQPFQRPTLMRTRRSSPGPSRLSPSPSRRLTGTMSSSNLQRRRRQRVTECCMGSCSACGRICRNPCGGITGSGGRWIRTCKVKPCCAHWDGAGPRQKQPAWLPEKRRASHSYERNSAISCPQKVDRVTGSTHPSVRARELSTSAESSLGNEELSKWTLVDKRGEDEEGSEDTALQPSTSRTVRPESVKSQPQSATKATSSCLSNRDAGYSSDLVFLTDSDSTNRENTMKNLSLSAEPVCFQSHWEAPPEAHTMEVQSSKPVTTEESDAQSTVHSSADIVIQQPADGLPIHIDMTPEEVTAWFKSSNLANLADTFQTFSGNLVLSMGVFCSSLVDSALSFLAIANRQSSMCRLRLRELEPLSRTNELT</sequence>
<evidence type="ECO:0000313" key="5">
    <source>
        <dbReference type="Proteomes" id="UP000243686"/>
    </source>
</evidence>
<dbReference type="GO" id="GO:0001228">
    <property type="term" value="F:DNA-binding transcription activator activity, RNA polymerase II-specific"/>
    <property type="evidence" value="ECO:0007669"/>
    <property type="project" value="TreeGrafter"/>
</dbReference>
<evidence type="ECO:0000256" key="2">
    <source>
        <dbReference type="SAM" id="MobiDB-lite"/>
    </source>
</evidence>
<feature type="compositionally biased region" description="Basic and acidic residues" evidence="2">
    <location>
        <begin position="235"/>
        <end position="252"/>
    </location>
</feature>
<feature type="region of interest" description="Disordered" evidence="2">
    <location>
        <begin position="235"/>
        <end position="335"/>
    </location>
</feature>
<dbReference type="InterPro" id="IPR007604">
    <property type="entry name" value="CP2"/>
</dbReference>
<protein>
    <submittedName>
        <fullName evidence="4">CP2 transcription factor</fullName>
    </submittedName>
</protein>
<feature type="compositionally biased region" description="Low complexity" evidence="2">
    <location>
        <begin position="307"/>
        <end position="324"/>
    </location>
</feature>